<evidence type="ECO:0000313" key="1">
    <source>
        <dbReference type="EMBL" id="GBM40397.1"/>
    </source>
</evidence>
<evidence type="ECO:0000313" key="2">
    <source>
        <dbReference type="Proteomes" id="UP000499080"/>
    </source>
</evidence>
<comment type="caution">
    <text evidence="1">The sequence shown here is derived from an EMBL/GenBank/DDBJ whole genome shotgun (WGS) entry which is preliminary data.</text>
</comment>
<sequence>MCVLARDMILELNQKRGPRSYCVVVGNKCDLRDSRAVSKRRSTESICHHRLENGFVEASAAKENQKTFCRCLKQILAQAHICCTHWERLAMERRRKSLPIQPTYRS</sequence>
<dbReference type="Proteomes" id="UP000499080">
    <property type="component" value="Unassembled WGS sequence"/>
</dbReference>
<dbReference type="GO" id="GO:0005525">
    <property type="term" value="F:GTP binding"/>
    <property type="evidence" value="ECO:0007669"/>
    <property type="project" value="InterPro"/>
</dbReference>
<dbReference type="EMBL" id="BGPR01000928">
    <property type="protein sequence ID" value="GBM40397.1"/>
    <property type="molecule type" value="Genomic_DNA"/>
</dbReference>
<dbReference type="Pfam" id="PF00071">
    <property type="entry name" value="Ras"/>
    <property type="match status" value="1"/>
</dbReference>
<dbReference type="SUPFAM" id="SSF52540">
    <property type="entry name" value="P-loop containing nucleoside triphosphate hydrolases"/>
    <property type="match status" value="1"/>
</dbReference>
<name>A0A4Y2FHC4_ARAVE</name>
<dbReference type="InterPro" id="IPR027417">
    <property type="entry name" value="P-loop_NTPase"/>
</dbReference>
<organism evidence="1 2">
    <name type="scientific">Araneus ventricosus</name>
    <name type="common">Orbweaver spider</name>
    <name type="synonym">Epeira ventricosa</name>
    <dbReference type="NCBI Taxonomy" id="182803"/>
    <lineage>
        <taxon>Eukaryota</taxon>
        <taxon>Metazoa</taxon>
        <taxon>Ecdysozoa</taxon>
        <taxon>Arthropoda</taxon>
        <taxon>Chelicerata</taxon>
        <taxon>Arachnida</taxon>
        <taxon>Araneae</taxon>
        <taxon>Araneomorphae</taxon>
        <taxon>Entelegynae</taxon>
        <taxon>Araneoidea</taxon>
        <taxon>Araneidae</taxon>
        <taxon>Araneus</taxon>
    </lineage>
</organism>
<dbReference type="AlphaFoldDB" id="A0A4Y2FHC4"/>
<gene>
    <name evidence="1" type="ORF">AVEN_106140_1</name>
</gene>
<dbReference type="GO" id="GO:0003924">
    <property type="term" value="F:GTPase activity"/>
    <property type="evidence" value="ECO:0007669"/>
    <property type="project" value="InterPro"/>
</dbReference>
<dbReference type="Gene3D" id="3.40.50.300">
    <property type="entry name" value="P-loop containing nucleotide triphosphate hydrolases"/>
    <property type="match status" value="1"/>
</dbReference>
<accession>A0A4Y2FHC4</accession>
<protein>
    <submittedName>
        <fullName evidence="1">Uncharacterized protein</fullName>
    </submittedName>
</protein>
<reference evidence="1 2" key="1">
    <citation type="journal article" date="2019" name="Sci. Rep.">
        <title>Orb-weaving spider Araneus ventricosus genome elucidates the spidroin gene catalogue.</title>
        <authorList>
            <person name="Kono N."/>
            <person name="Nakamura H."/>
            <person name="Ohtoshi R."/>
            <person name="Moran D.A.P."/>
            <person name="Shinohara A."/>
            <person name="Yoshida Y."/>
            <person name="Fujiwara M."/>
            <person name="Mori M."/>
            <person name="Tomita M."/>
            <person name="Arakawa K."/>
        </authorList>
    </citation>
    <scope>NUCLEOTIDE SEQUENCE [LARGE SCALE GENOMIC DNA]</scope>
</reference>
<dbReference type="InterPro" id="IPR001806">
    <property type="entry name" value="Small_GTPase"/>
</dbReference>
<keyword evidence="2" id="KW-1185">Reference proteome</keyword>
<proteinExistence type="predicted"/>
<dbReference type="OrthoDB" id="265044at2759"/>